<evidence type="ECO:0000313" key="4">
    <source>
        <dbReference type="Proteomes" id="UP001614394"/>
    </source>
</evidence>
<feature type="compositionally biased region" description="Pro residues" evidence="1">
    <location>
        <begin position="208"/>
        <end position="226"/>
    </location>
</feature>
<feature type="region of interest" description="Disordered" evidence="1">
    <location>
        <begin position="191"/>
        <end position="232"/>
    </location>
</feature>
<gene>
    <name evidence="3" type="ORF">ACIGXA_04820</name>
</gene>
<dbReference type="RefSeq" id="WP_399644434.1">
    <property type="nucleotide sequence ID" value="NZ_JBITYG010000001.1"/>
</dbReference>
<keyword evidence="2" id="KW-1133">Transmembrane helix</keyword>
<dbReference type="EMBL" id="JBITYG010000001">
    <property type="protein sequence ID" value="MFI9099826.1"/>
    <property type="molecule type" value="Genomic_DNA"/>
</dbReference>
<comment type="caution">
    <text evidence="3">The sequence shown here is derived from an EMBL/GenBank/DDBJ whole genome shotgun (WGS) entry which is preliminary data.</text>
</comment>
<keyword evidence="4" id="KW-1185">Reference proteome</keyword>
<organism evidence="3 4">
    <name type="scientific">Streptomyces fildesensis</name>
    <dbReference type="NCBI Taxonomy" id="375757"/>
    <lineage>
        <taxon>Bacteria</taxon>
        <taxon>Bacillati</taxon>
        <taxon>Actinomycetota</taxon>
        <taxon>Actinomycetes</taxon>
        <taxon>Kitasatosporales</taxon>
        <taxon>Streptomycetaceae</taxon>
        <taxon>Streptomyces</taxon>
    </lineage>
</organism>
<evidence type="ECO:0000256" key="2">
    <source>
        <dbReference type="SAM" id="Phobius"/>
    </source>
</evidence>
<evidence type="ECO:0000313" key="3">
    <source>
        <dbReference type="EMBL" id="MFI9099826.1"/>
    </source>
</evidence>
<feature type="region of interest" description="Disordered" evidence="1">
    <location>
        <begin position="1"/>
        <end position="154"/>
    </location>
</feature>
<feature type="compositionally biased region" description="Low complexity" evidence="1">
    <location>
        <begin position="75"/>
        <end position="115"/>
    </location>
</feature>
<keyword evidence="2" id="KW-0472">Membrane</keyword>
<accession>A0ABW8C328</accession>
<protein>
    <submittedName>
        <fullName evidence="3">Uncharacterized protein</fullName>
    </submittedName>
</protein>
<keyword evidence="2" id="KW-0812">Transmembrane</keyword>
<sequence>MTDGPTPPHDPRQGFTAPTPPESEGEGRREVLEGRVIPSRPLPYQAGPPAAGAPPAPRIPDGTAPQAPAQPDPYGPGAQAWPPAGAQQPDPARQQPQQPGQGDPGAPQAPAWAPPTSGLGAPPSFPQQSQGPAAGPGAFPQTPQSNAPDWGALAAQREAAAKRRKLFMVGGGALAAVAVAGIVAAAVVASNKSDGKPKAGPTTTAPSQPLPPEPSFSSVAPPPPKNPLDYISTAKKDTAPVSAETLFPGKLMTIAGRTYTRTAGTQTTTCAAAATDGLATALPQNHCRQVIRATYVLGGSAVTVGVAVFDDKAPALKAKATPRFLLPLNGGGVSAFCHNVSCWTTSNAVGRYAYFTISGPKNGTTATSADTASKQAGTDASNFAFERIVQRGKDAAARDTAAGN</sequence>
<name>A0ABW8C328_9ACTN</name>
<evidence type="ECO:0000256" key="1">
    <source>
        <dbReference type="SAM" id="MobiDB-lite"/>
    </source>
</evidence>
<feature type="transmembrane region" description="Helical" evidence="2">
    <location>
        <begin position="166"/>
        <end position="189"/>
    </location>
</feature>
<proteinExistence type="predicted"/>
<dbReference type="Proteomes" id="UP001614394">
    <property type="component" value="Unassembled WGS sequence"/>
</dbReference>
<reference evidence="3 4" key="1">
    <citation type="submission" date="2024-10" db="EMBL/GenBank/DDBJ databases">
        <title>The Natural Products Discovery Center: Release of the First 8490 Sequenced Strains for Exploring Actinobacteria Biosynthetic Diversity.</title>
        <authorList>
            <person name="Kalkreuter E."/>
            <person name="Kautsar S.A."/>
            <person name="Yang D."/>
            <person name="Bader C.D."/>
            <person name="Teijaro C.N."/>
            <person name="Fluegel L."/>
            <person name="Davis C.M."/>
            <person name="Simpson J.R."/>
            <person name="Lauterbach L."/>
            <person name="Steele A.D."/>
            <person name="Gui C."/>
            <person name="Meng S."/>
            <person name="Li G."/>
            <person name="Viehrig K."/>
            <person name="Ye F."/>
            <person name="Su P."/>
            <person name="Kiefer A.F."/>
            <person name="Nichols A."/>
            <person name="Cepeda A.J."/>
            <person name="Yan W."/>
            <person name="Fan B."/>
            <person name="Jiang Y."/>
            <person name="Adhikari A."/>
            <person name="Zheng C.-J."/>
            <person name="Schuster L."/>
            <person name="Cowan T.M."/>
            <person name="Smanski M.J."/>
            <person name="Chevrette M.G."/>
            <person name="De Carvalho L.P.S."/>
            <person name="Shen B."/>
        </authorList>
    </citation>
    <scope>NUCLEOTIDE SEQUENCE [LARGE SCALE GENOMIC DNA]</scope>
    <source>
        <strain evidence="3 4">NPDC053399</strain>
    </source>
</reference>